<dbReference type="CDD" id="cd00093">
    <property type="entry name" value="HTH_XRE"/>
    <property type="match status" value="1"/>
</dbReference>
<evidence type="ECO:0000313" key="3">
    <source>
        <dbReference type="Proteomes" id="UP000582974"/>
    </source>
</evidence>
<proteinExistence type="predicted"/>
<name>A0A838AD83_9PSEU</name>
<gene>
    <name evidence="2" type="ORF">H0B56_17030</name>
</gene>
<protein>
    <submittedName>
        <fullName evidence="2">Helix-turn-helix domain-containing protein</fullName>
    </submittedName>
</protein>
<organism evidence="2 3">
    <name type="scientific">Haloechinothrix aidingensis</name>
    <dbReference type="NCBI Taxonomy" id="2752311"/>
    <lineage>
        <taxon>Bacteria</taxon>
        <taxon>Bacillati</taxon>
        <taxon>Actinomycetota</taxon>
        <taxon>Actinomycetes</taxon>
        <taxon>Pseudonocardiales</taxon>
        <taxon>Pseudonocardiaceae</taxon>
        <taxon>Haloechinothrix</taxon>
    </lineage>
</organism>
<dbReference type="InterPro" id="IPR001387">
    <property type="entry name" value="Cro/C1-type_HTH"/>
</dbReference>
<accession>A0A838AD83</accession>
<comment type="caution">
    <text evidence="2">The sequence shown here is derived from an EMBL/GenBank/DDBJ whole genome shotgun (WGS) entry which is preliminary data.</text>
</comment>
<dbReference type="Proteomes" id="UP000582974">
    <property type="component" value="Unassembled WGS sequence"/>
</dbReference>
<dbReference type="Pfam" id="PF13560">
    <property type="entry name" value="HTH_31"/>
    <property type="match status" value="1"/>
</dbReference>
<dbReference type="RefSeq" id="WP_180894076.1">
    <property type="nucleotide sequence ID" value="NZ_JACCKD010000006.1"/>
</dbReference>
<dbReference type="Pfam" id="PF19054">
    <property type="entry name" value="DUF5753"/>
    <property type="match status" value="1"/>
</dbReference>
<dbReference type="AlphaFoldDB" id="A0A838AD83"/>
<evidence type="ECO:0000313" key="2">
    <source>
        <dbReference type="EMBL" id="MBA0127256.1"/>
    </source>
</evidence>
<keyword evidence="3" id="KW-1185">Reference proteome</keyword>
<sequence>MPTSSPTVLKWWIALELRRLRDKAGINRQQVADRLVCAVGKVTHIEIARNLPKASELREMLTLYGASDREDRFIELLKAARTGSDWWTQFAGAAPAWFDLYLGLESSAAQIERYDALVIPGLFQTAAYAEAVIRQGRPEITEHEVNRLVELRLARQELLQGPEPPTVWSVIDESVLYRTAKGPQVMREQLDHLVELAEHPTVTIQVLPLNAGPHAGINGSFILLQFDDLIGNPSVAYTEGLLQGTYYVEPEEIREYRNAFTHIQIGAHKPVESAQIIAQRAEELQ</sequence>
<feature type="domain" description="HTH cro/C1-type" evidence="1">
    <location>
        <begin position="16"/>
        <end position="71"/>
    </location>
</feature>
<reference evidence="2 3" key="1">
    <citation type="submission" date="2020-07" db="EMBL/GenBank/DDBJ databases">
        <title>Genome of Haloechinothrix sp.</title>
        <authorList>
            <person name="Tang S.-K."/>
            <person name="Yang L."/>
            <person name="Zhu W.-Y."/>
        </authorList>
    </citation>
    <scope>NUCLEOTIDE SEQUENCE [LARGE SCALE GENOMIC DNA]</scope>
    <source>
        <strain evidence="2 3">YIM 98757</strain>
    </source>
</reference>
<dbReference type="SMART" id="SM00530">
    <property type="entry name" value="HTH_XRE"/>
    <property type="match status" value="1"/>
</dbReference>
<evidence type="ECO:0000259" key="1">
    <source>
        <dbReference type="SMART" id="SM00530"/>
    </source>
</evidence>
<dbReference type="EMBL" id="JACCKD010000006">
    <property type="protein sequence ID" value="MBA0127256.1"/>
    <property type="molecule type" value="Genomic_DNA"/>
</dbReference>
<dbReference type="InterPro" id="IPR043917">
    <property type="entry name" value="DUF5753"/>
</dbReference>